<dbReference type="OrthoDB" id="6270329at2759"/>
<proteinExistence type="predicted"/>
<dbReference type="Pfam" id="PF13923">
    <property type="entry name" value="zf-C3HC4_2"/>
    <property type="match status" value="1"/>
</dbReference>
<dbReference type="AlphaFoldDB" id="A0A5C3MEX0"/>
<dbReference type="GO" id="GO:0061630">
    <property type="term" value="F:ubiquitin protein ligase activity"/>
    <property type="evidence" value="ECO:0007669"/>
    <property type="project" value="TreeGrafter"/>
</dbReference>
<dbReference type="InterPro" id="IPR013083">
    <property type="entry name" value="Znf_RING/FYVE/PHD"/>
</dbReference>
<organism evidence="4 5">
    <name type="scientific">Crucibulum laeve</name>
    <dbReference type="NCBI Taxonomy" id="68775"/>
    <lineage>
        <taxon>Eukaryota</taxon>
        <taxon>Fungi</taxon>
        <taxon>Dikarya</taxon>
        <taxon>Basidiomycota</taxon>
        <taxon>Agaricomycotina</taxon>
        <taxon>Agaricomycetes</taxon>
        <taxon>Agaricomycetidae</taxon>
        <taxon>Agaricales</taxon>
        <taxon>Agaricineae</taxon>
        <taxon>Nidulariaceae</taxon>
        <taxon>Crucibulum</taxon>
    </lineage>
</organism>
<keyword evidence="5" id="KW-1185">Reference proteome</keyword>
<name>A0A5C3MEX0_9AGAR</name>
<dbReference type="GO" id="GO:0008270">
    <property type="term" value="F:zinc ion binding"/>
    <property type="evidence" value="ECO:0007669"/>
    <property type="project" value="UniProtKB-KW"/>
</dbReference>
<dbReference type="Gene3D" id="3.30.40.10">
    <property type="entry name" value="Zinc/RING finger domain, C3HC4 (zinc finger)"/>
    <property type="match status" value="1"/>
</dbReference>
<dbReference type="InterPro" id="IPR001841">
    <property type="entry name" value="Znf_RING"/>
</dbReference>
<dbReference type="Pfam" id="PF15926">
    <property type="entry name" value="RNF220"/>
    <property type="match status" value="1"/>
</dbReference>
<keyword evidence="1" id="KW-0479">Metal-binding</keyword>
<dbReference type="STRING" id="68775.A0A5C3MEX0"/>
<gene>
    <name evidence="4" type="ORF">BDQ12DRAFT_709471</name>
</gene>
<dbReference type="SUPFAM" id="SSF57850">
    <property type="entry name" value="RING/U-box"/>
    <property type="match status" value="1"/>
</dbReference>
<dbReference type="PANTHER" id="PTHR13459">
    <property type="entry name" value="E3 UBIQUITIN-PROTEIN LIGASE RNF220 ISOFORM X1"/>
    <property type="match status" value="1"/>
</dbReference>
<dbReference type="PROSITE" id="PS50089">
    <property type="entry name" value="ZF_RING_2"/>
    <property type="match status" value="1"/>
</dbReference>
<dbReference type="Proteomes" id="UP000308652">
    <property type="component" value="Unassembled WGS sequence"/>
</dbReference>
<dbReference type="InterPro" id="IPR031824">
    <property type="entry name" value="RNF220_mid"/>
</dbReference>
<evidence type="ECO:0000259" key="3">
    <source>
        <dbReference type="PROSITE" id="PS50089"/>
    </source>
</evidence>
<feature type="compositionally biased region" description="Gly residues" evidence="2">
    <location>
        <begin position="221"/>
        <end position="234"/>
    </location>
</feature>
<accession>A0A5C3MEX0</accession>
<keyword evidence="1" id="KW-0863">Zinc-finger</keyword>
<dbReference type="PANTHER" id="PTHR13459:SF1">
    <property type="entry name" value="E3 UBIQUITIN-PROTEIN LIGASE RNF220 ISOFORM X1"/>
    <property type="match status" value="1"/>
</dbReference>
<feature type="region of interest" description="Disordered" evidence="2">
    <location>
        <begin position="213"/>
        <end position="237"/>
    </location>
</feature>
<protein>
    <recommendedName>
        <fullName evidence="3">RING-type domain-containing protein</fullName>
    </recommendedName>
</protein>
<evidence type="ECO:0000313" key="4">
    <source>
        <dbReference type="EMBL" id="TFK43780.1"/>
    </source>
</evidence>
<keyword evidence="1" id="KW-0862">Zinc</keyword>
<dbReference type="GO" id="GO:0016567">
    <property type="term" value="P:protein ubiquitination"/>
    <property type="evidence" value="ECO:0007669"/>
    <property type="project" value="TreeGrafter"/>
</dbReference>
<dbReference type="InterPro" id="IPR052443">
    <property type="entry name" value="E3_ubiq-ligase_RNF220-like"/>
</dbReference>
<reference evidence="4 5" key="1">
    <citation type="journal article" date="2019" name="Nat. Ecol. Evol.">
        <title>Megaphylogeny resolves global patterns of mushroom evolution.</title>
        <authorList>
            <person name="Varga T."/>
            <person name="Krizsan K."/>
            <person name="Foldi C."/>
            <person name="Dima B."/>
            <person name="Sanchez-Garcia M."/>
            <person name="Sanchez-Ramirez S."/>
            <person name="Szollosi G.J."/>
            <person name="Szarkandi J.G."/>
            <person name="Papp V."/>
            <person name="Albert L."/>
            <person name="Andreopoulos W."/>
            <person name="Angelini C."/>
            <person name="Antonin V."/>
            <person name="Barry K.W."/>
            <person name="Bougher N.L."/>
            <person name="Buchanan P."/>
            <person name="Buyck B."/>
            <person name="Bense V."/>
            <person name="Catcheside P."/>
            <person name="Chovatia M."/>
            <person name="Cooper J."/>
            <person name="Damon W."/>
            <person name="Desjardin D."/>
            <person name="Finy P."/>
            <person name="Geml J."/>
            <person name="Haridas S."/>
            <person name="Hughes K."/>
            <person name="Justo A."/>
            <person name="Karasinski D."/>
            <person name="Kautmanova I."/>
            <person name="Kiss B."/>
            <person name="Kocsube S."/>
            <person name="Kotiranta H."/>
            <person name="LaButti K.M."/>
            <person name="Lechner B.E."/>
            <person name="Liimatainen K."/>
            <person name="Lipzen A."/>
            <person name="Lukacs Z."/>
            <person name="Mihaltcheva S."/>
            <person name="Morgado L.N."/>
            <person name="Niskanen T."/>
            <person name="Noordeloos M.E."/>
            <person name="Ohm R.A."/>
            <person name="Ortiz-Santana B."/>
            <person name="Ovrebo C."/>
            <person name="Racz N."/>
            <person name="Riley R."/>
            <person name="Savchenko A."/>
            <person name="Shiryaev A."/>
            <person name="Soop K."/>
            <person name="Spirin V."/>
            <person name="Szebenyi C."/>
            <person name="Tomsovsky M."/>
            <person name="Tulloss R.E."/>
            <person name="Uehling J."/>
            <person name="Grigoriev I.V."/>
            <person name="Vagvolgyi C."/>
            <person name="Papp T."/>
            <person name="Martin F.M."/>
            <person name="Miettinen O."/>
            <person name="Hibbett D.S."/>
            <person name="Nagy L.G."/>
        </authorList>
    </citation>
    <scope>NUCLEOTIDE SEQUENCE [LARGE SCALE GENOMIC DNA]</scope>
    <source>
        <strain evidence="4 5">CBS 166.37</strain>
    </source>
</reference>
<sequence length="431" mass="48436">MAIPQSAKGKKRAYEESRASSSSLLPVPMEQPLPVKKKPKRAETRQCPVCDEHIPLRLLAMHAQLETERVDLEVQKVGSVDVVYEDLDDDPGCSSRNRRSALKARKSMGYKNTDESLEQVNKTLQTVKRHRKLRHTKFKEMAREEEEGYQVRNTWARGVASGEIVCPVCAAAVRGDQDVLDAHVDACLANESRRIEEERLLELEQRRAQDEDVWDNDDVNGNGGHVGDVRGGTGFHTRDRHAEDVDEEIDIDGDDTAFGDAQFTEGDILPINFTRQDVEEDIEVESEGEEEEEAQIEKKSLRDLVAEGKIVRRATPLEGVTALKAKMDEVMGLADTDKMELAVRGARKRGDKNALITALENKVKQLESMRVSSSTSLLCRICIDPYNEPTVSTGCWHTCCRECWLRCLGSTKLCPICKRITGATDLRRVYL</sequence>
<evidence type="ECO:0000256" key="1">
    <source>
        <dbReference type="PROSITE-ProRule" id="PRU00175"/>
    </source>
</evidence>
<evidence type="ECO:0000313" key="5">
    <source>
        <dbReference type="Proteomes" id="UP000308652"/>
    </source>
</evidence>
<evidence type="ECO:0000256" key="2">
    <source>
        <dbReference type="SAM" id="MobiDB-lite"/>
    </source>
</evidence>
<feature type="domain" description="RING-type" evidence="3">
    <location>
        <begin position="379"/>
        <end position="418"/>
    </location>
</feature>
<dbReference type="EMBL" id="ML213591">
    <property type="protein sequence ID" value="TFK43780.1"/>
    <property type="molecule type" value="Genomic_DNA"/>
</dbReference>
<feature type="region of interest" description="Disordered" evidence="2">
    <location>
        <begin position="1"/>
        <end position="41"/>
    </location>
</feature>